<name>A0ABS4SJV4_9PROT</name>
<evidence type="ECO:0000256" key="8">
    <source>
        <dbReference type="ARBA" id="ARBA00022763"/>
    </source>
</evidence>
<evidence type="ECO:0000256" key="7">
    <source>
        <dbReference type="ARBA" id="ARBA00022723"/>
    </source>
</evidence>
<dbReference type="Pfam" id="PF00633">
    <property type="entry name" value="HHH"/>
    <property type="match status" value="1"/>
</dbReference>
<comment type="cofactor">
    <cofactor evidence="14">
        <name>[4Fe-4S] cluster</name>
        <dbReference type="ChEBI" id="CHEBI:49883"/>
    </cofactor>
    <text evidence="14">Binds 1 [4Fe-4S] cluster.</text>
</comment>
<keyword evidence="17" id="KW-1185">Reference proteome</keyword>
<evidence type="ECO:0000313" key="16">
    <source>
        <dbReference type="EMBL" id="MBP2292504.1"/>
    </source>
</evidence>
<dbReference type="SUPFAM" id="SSF55811">
    <property type="entry name" value="Nudix"/>
    <property type="match status" value="1"/>
</dbReference>
<keyword evidence="12" id="KW-0234">DNA repair</keyword>
<evidence type="ECO:0000256" key="2">
    <source>
        <dbReference type="ARBA" id="ARBA00002933"/>
    </source>
</evidence>
<dbReference type="CDD" id="cd03431">
    <property type="entry name" value="NUDIX_DNA_Glycosylase_C-MutY"/>
    <property type="match status" value="1"/>
</dbReference>
<dbReference type="RefSeq" id="WP_209766377.1">
    <property type="nucleotide sequence ID" value="NZ_JAGINP010000007.1"/>
</dbReference>
<keyword evidence="6" id="KW-0004">4Fe-4S</keyword>
<dbReference type="InterPro" id="IPR000445">
    <property type="entry name" value="HhH_motif"/>
</dbReference>
<comment type="caution">
    <text evidence="16">The sequence shown here is derived from an EMBL/GenBank/DDBJ whole genome shotgun (WGS) entry which is preliminary data.</text>
</comment>
<keyword evidence="10 14" id="KW-0408">Iron</keyword>
<dbReference type="InterPro" id="IPR004036">
    <property type="entry name" value="Endonuclease-III-like_CS2"/>
</dbReference>
<evidence type="ECO:0000256" key="13">
    <source>
        <dbReference type="ARBA" id="ARBA00023295"/>
    </source>
</evidence>
<accession>A0ABS4SJV4</accession>
<dbReference type="GO" id="GO:0016798">
    <property type="term" value="F:hydrolase activity, acting on glycosyl bonds"/>
    <property type="evidence" value="ECO:0007669"/>
    <property type="project" value="UniProtKB-KW"/>
</dbReference>
<dbReference type="InterPro" id="IPR005760">
    <property type="entry name" value="A/G_AdeGlyc_MutY"/>
</dbReference>
<evidence type="ECO:0000256" key="4">
    <source>
        <dbReference type="ARBA" id="ARBA00012045"/>
    </source>
</evidence>
<evidence type="ECO:0000256" key="9">
    <source>
        <dbReference type="ARBA" id="ARBA00022801"/>
    </source>
</evidence>
<reference evidence="16 17" key="1">
    <citation type="submission" date="2021-03" db="EMBL/GenBank/DDBJ databases">
        <title>Genomic Encyclopedia of Type Strains, Phase III (KMG-III): the genomes of soil and plant-associated and newly described type strains.</title>
        <authorList>
            <person name="Whitman W."/>
        </authorList>
    </citation>
    <scope>NUCLEOTIDE SEQUENCE [LARGE SCALE GENOMIC DNA]</scope>
    <source>
        <strain evidence="16 17">IMMIB AFH-6</strain>
    </source>
</reference>
<evidence type="ECO:0000256" key="11">
    <source>
        <dbReference type="ARBA" id="ARBA00023014"/>
    </source>
</evidence>
<dbReference type="InterPro" id="IPR023170">
    <property type="entry name" value="HhH_base_excis_C"/>
</dbReference>
<evidence type="ECO:0000256" key="6">
    <source>
        <dbReference type="ARBA" id="ARBA00022485"/>
    </source>
</evidence>
<evidence type="ECO:0000256" key="1">
    <source>
        <dbReference type="ARBA" id="ARBA00000843"/>
    </source>
</evidence>
<dbReference type="PROSITE" id="PS00764">
    <property type="entry name" value="ENDONUCLEASE_III_1"/>
    <property type="match status" value="1"/>
</dbReference>
<gene>
    <name evidence="16" type="ORF">J2851_002282</name>
</gene>
<comment type="similarity">
    <text evidence="3 14">Belongs to the Nth/MutY family.</text>
</comment>
<organism evidence="16 17">
    <name type="scientific">Azospirillum rugosum</name>
    <dbReference type="NCBI Taxonomy" id="416170"/>
    <lineage>
        <taxon>Bacteria</taxon>
        <taxon>Pseudomonadati</taxon>
        <taxon>Pseudomonadota</taxon>
        <taxon>Alphaproteobacteria</taxon>
        <taxon>Rhodospirillales</taxon>
        <taxon>Azospirillaceae</taxon>
        <taxon>Azospirillum</taxon>
    </lineage>
</organism>
<dbReference type="PANTHER" id="PTHR42944:SF1">
    <property type="entry name" value="ADENINE DNA GLYCOSYLASE"/>
    <property type="match status" value="1"/>
</dbReference>
<dbReference type="Gene3D" id="1.10.1670.10">
    <property type="entry name" value="Helix-hairpin-Helix base-excision DNA repair enzymes (C-terminal)"/>
    <property type="match status" value="1"/>
</dbReference>
<dbReference type="Pfam" id="PF10576">
    <property type="entry name" value="EndIII_4Fe-2S"/>
    <property type="match status" value="1"/>
</dbReference>
<dbReference type="Proteomes" id="UP000781958">
    <property type="component" value="Unassembled WGS sequence"/>
</dbReference>
<comment type="function">
    <text evidence="2">Adenine glycosylase active on G-A mispairs. MutY also corrects error-prone DNA synthesis past GO lesions which are due to the oxidatively damaged form of guanine: 7,8-dihydro-8-oxoguanine (8-oxo-dGTP).</text>
</comment>
<comment type="catalytic activity">
    <reaction evidence="1 14">
        <text>Hydrolyzes free adenine bases from 7,8-dihydro-8-oxoguanine:adenine mismatched double-stranded DNA, leaving an apurinic site.</text>
        <dbReference type="EC" id="3.2.2.31"/>
    </reaction>
</comment>
<dbReference type="InterPro" id="IPR003265">
    <property type="entry name" value="HhH-GPD_domain"/>
</dbReference>
<dbReference type="InterPro" id="IPR044298">
    <property type="entry name" value="MIG/MutY"/>
</dbReference>
<dbReference type="InterPro" id="IPR015797">
    <property type="entry name" value="NUDIX_hydrolase-like_dom_sf"/>
</dbReference>
<evidence type="ECO:0000313" key="17">
    <source>
        <dbReference type="Proteomes" id="UP000781958"/>
    </source>
</evidence>
<keyword evidence="13 14" id="KW-0326">Glycosidase</keyword>
<dbReference type="Pfam" id="PF14815">
    <property type="entry name" value="NUDIX_4"/>
    <property type="match status" value="1"/>
</dbReference>
<dbReference type="SUPFAM" id="SSF48150">
    <property type="entry name" value="DNA-glycosylase"/>
    <property type="match status" value="1"/>
</dbReference>
<proteinExistence type="inferred from homology"/>
<protein>
    <recommendedName>
        <fullName evidence="5 14">Adenine DNA glycosylase</fullName>
        <ecNumber evidence="4 14">3.2.2.31</ecNumber>
    </recommendedName>
</protein>
<keyword evidence="8 14" id="KW-0227">DNA damage</keyword>
<evidence type="ECO:0000256" key="12">
    <source>
        <dbReference type="ARBA" id="ARBA00023204"/>
    </source>
</evidence>
<dbReference type="NCBIfam" id="TIGR01084">
    <property type="entry name" value="mutY"/>
    <property type="match status" value="1"/>
</dbReference>
<dbReference type="Pfam" id="PF00730">
    <property type="entry name" value="HhH-GPD"/>
    <property type="match status" value="1"/>
</dbReference>
<sequence>MINDSRIAAERLLTWYDHHRRDLPWRSRPGEEADPYRVWLSEIMLQQTTVPAAAPYFRNFTERWPTVRDLASAPLDDVLVAWAGLGYYARARNLYKCAQVVAGELGGRFPDTEAGLLELPGVGAYTAAAITSIAFGRKATVVDGNVERVIARVFAVEEPLPNVKPKLKALAATLTPDARPGDYAQAMMDLGATVCTPRKPKCMLCPWAEWCAARAAGIQEELPRKAAKADKPTRRGVAYWLLNPEGAVLLRRRAEEGLLGGMTEVPSTAWTPTAPDEAAVRAQAPLEAGWRRLPGTVRHTFSHFHLELEVVAAKAGDGWRRAEGLWVPVDRLGGQALPSVMMKVVRHALAHA</sequence>
<keyword evidence="7" id="KW-0479">Metal-binding</keyword>
<evidence type="ECO:0000259" key="15">
    <source>
        <dbReference type="SMART" id="SM00478"/>
    </source>
</evidence>
<dbReference type="EC" id="3.2.2.31" evidence="4 14"/>
<dbReference type="CDD" id="cd00056">
    <property type="entry name" value="ENDO3c"/>
    <property type="match status" value="1"/>
</dbReference>
<feature type="domain" description="HhH-GPD" evidence="15">
    <location>
        <begin position="44"/>
        <end position="193"/>
    </location>
</feature>
<dbReference type="Gene3D" id="3.90.79.10">
    <property type="entry name" value="Nucleoside Triphosphate Pyrophosphohydrolase"/>
    <property type="match status" value="1"/>
</dbReference>
<evidence type="ECO:0000256" key="5">
    <source>
        <dbReference type="ARBA" id="ARBA00022023"/>
    </source>
</evidence>
<keyword evidence="11" id="KW-0411">Iron-sulfur</keyword>
<evidence type="ECO:0000256" key="14">
    <source>
        <dbReference type="RuleBase" id="RU365096"/>
    </source>
</evidence>
<dbReference type="SMART" id="SM00525">
    <property type="entry name" value="FES"/>
    <property type="match status" value="1"/>
</dbReference>
<dbReference type="PROSITE" id="PS01155">
    <property type="entry name" value="ENDONUCLEASE_III_2"/>
    <property type="match status" value="1"/>
</dbReference>
<evidence type="ECO:0000256" key="10">
    <source>
        <dbReference type="ARBA" id="ARBA00023004"/>
    </source>
</evidence>
<keyword evidence="9 16" id="KW-0378">Hydrolase</keyword>
<dbReference type="EMBL" id="JAGINP010000007">
    <property type="protein sequence ID" value="MBP2292504.1"/>
    <property type="molecule type" value="Genomic_DNA"/>
</dbReference>
<dbReference type="InterPro" id="IPR029119">
    <property type="entry name" value="MutY_C"/>
</dbReference>
<dbReference type="InterPro" id="IPR011257">
    <property type="entry name" value="DNA_glycosylase"/>
</dbReference>
<evidence type="ECO:0000256" key="3">
    <source>
        <dbReference type="ARBA" id="ARBA00008343"/>
    </source>
</evidence>
<dbReference type="InterPro" id="IPR003651">
    <property type="entry name" value="Endonuclease3_FeS-loop_motif"/>
</dbReference>
<dbReference type="SMART" id="SM00478">
    <property type="entry name" value="ENDO3c"/>
    <property type="match status" value="1"/>
</dbReference>
<dbReference type="InterPro" id="IPR004035">
    <property type="entry name" value="Endouclease-III_FeS-bd_BS"/>
</dbReference>
<dbReference type="PANTHER" id="PTHR42944">
    <property type="entry name" value="ADENINE DNA GLYCOSYLASE"/>
    <property type="match status" value="1"/>
</dbReference>
<dbReference type="Gene3D" id="1.10.340.30">
    <property type="entry name" value="Hypothetical protein, domain 2"/>
    <property type="match status" value="1"/>
</dbReference>